<dbReference type="Proteomes" id="UP000197535">
    <property type="component" value="Unassembled WGS sequence"/>
</dbReference>
<feature type="binding site" evidence="10">
    <location>
        <position position="179"/>
    </location>
    <ligand>
        <name>substrate</name>
    </ligand>
</feature>
<evidence type="ECO:0000313" key="13">
    <source>
        <dbReference type="Proteomes" id="UP000197535"/>
    </source>
</evidence>
<dbReference type="InterPro" id="IPR004843">
    <property type="entry name" value="Calcineurin-like_PHP"/>
</dbReference>
<evidence type="ECO:0000256" key="6">
    <source>
        <dbReference type="ARBA" id="ARBA00022801"/>
    </source>
</evidence>
<feature type="binding site" evidence="10">
    <location>
        <position position="52"/>
    </location>
    <ligand>
        <name>Mn(2+)</name>
        <dbReference type="ChEBI" id="CHEBI:29035"/>
        <label>1</label>
    </ligand>
</feature>
<dbReference type="EC" id="3.6.1.54" evidence="10"/>
<dbReference type="GO" id="GO:0008758">
    <property type="term" value="F:UDP-2,3-diacylglucosamine hydrolase activity"/>
    <property type="evidence" value="ECO:0007669"/>
    <property type="project" value="UniProtKB-UniRule"/>
</dbReference>
<comment type="caution">
    <text evidence="12">The sequence shown here is derived from an EMBL/GenBank/DDBJ whole genome shotgun (WGS) entry which is preliminary data.</text>
</comment>
<dbReference type="OrthoDB" id="9783283at2"/>
<comment type="pathway">
    <text evidence="10">Glycolipid biosynthesis; lipid IV(A) biosynthesis; lipid IV(A) from (3R)-3-hydroxytetradecanoyl-[acyl-carrier-protein] and UDP-N-acetyl-alpha-D-glucosamine: step 4/6.</text>
</comment>
<evidence type="ECO:0000256" key="3">
    <source>
        <dbReference type="ARBA" id="ARBA00022519"/>
    </source>
</evidence>
<feature type="binding site" evidence="10">
    <location>
        <position position="172"/>
    </location>
    <ligand>
        <name>substrate</name>
    </ligand>
</feature>
<feature type="binding site" evidence="10">
    <location>
        <position position="52"/>
    </location>
    <ligand>
        <name>Mn(2+)</name>
        <dbReference type="ChEBI" id="CHEBI:29035"/>
        <label>2</label>
    </ligand>
</feature>
<gene>
    <name evidence="10" type="primary">lpxH</name>
    <name evidence="12" type="ORF">AYR66_16715</name>
</gene>
<keyword evidence="13" id="KW-1185">Reference proteome</keyword>
<dbReference type="GO" id="GO:0009245">
    <property type="term" value="P:lipid A biosynthetic process"/>
    <property type="evidence" value="ECO:0007669"/>
    <property type="project" value="UniProtKB-UniRule"/>
</dbReference>
<feature type="binding site" evidence="10">
    <location>
        <position position="176"/>
    </location>
    <ligand>
        <name>substrate</name>
    </ligand>
</feature>
<evidence type="ECO:0000256" key="9">
    <source>
        <dbReference type="ARBA" id="ARBA00023211"/>
    </source>
</evidence>
<feature type="binding site" evidence="10">
    <location>
        <begin position="91"/>
        <end position="92"/>
    </location>
    <ligand>
        <name>substrate</name>
    </ligand>
</feature>
<comment type="similarity">
    <text evidence="10">Belongs to the LpxH family.</text>
</comment>
<keyword evidence="8 10" id="KW-0472">Membrane</keyword>
<keyword evidence="3 10" id="KW-0997">Cell inner membrane</keyword>
<comment type="catalytic activity">
    <reaction evidence="10">
        <text>UDP-2-N,3-O-bis[(3R)-3-hydroxytetradecanoyl]-alpha-D-glucosamine + H2O = 2-N,3-O-bis[(3R)-3-hydroxytetradecanoyl]-alpha-D-glucosaminyl 1-phosphate + UMP + 2 H(+)</text>
        <dbReference type="Rhea" id="RHEA:25213"/>
        <dbReference type="ChEBI" id="CHEBI:15377"/>
        <dbReference type="ChEBI" id="CHEBI:15378"/>
        <dbReference type="ChEBI" id="CHEBI:57865"/>
        <dbReference type="ChEBI" id="CHEBI:57957"/>
        <dbReference type="ChEBI" id="CHEBI:78847"/>
        <dbReference type="EC" id="3.6.1.54"/>
    </reaction>
</comment>
<evidence type="ECO:0000256" key="8">
    <source>
        <dbReference type="ARBA" id="ARBA00023136"/>
    </source>
</evidence>
<keyword evidence="9 10" id="KW-0464">Manganese</keyword>
<organism evidence="12 13">
    <name type="scientific">Noviherbaspirillum denitrificans</name>
    <dbReference type="NCBI Taxonomy" id="1968433"/>
    <lineage>
        <taxon>Bacteria</taxon>
        <taxon>Pseudomonadati</taxon>
        <taxon>Pseudomonadota</taxon>
        <taxon>Betaproteobacteria</taxon>
        <taxon>Burkholderiales</taxon>
        <taxon>Oxalobacteraceae</taxon>
        <taxon>Noviherbaspirillum</taxon>
    </lineage>
</organism>
<dbReference type="InterPro" id="IPR043461">
    <property type="entry name" value="LpxH-like"/>
</dbReference>
<dbReference type="GO" id="GO:0030145">
    <property type="term" value="F:manganese ion binding"/>
    <property type="evidence" value="ECO:0007669"/>
    <property type="project" value="UniProtKB-UniRule"/>
</dbReference>
<feature type="binding site" evidence="10">
    <location>
        <position position="207"/>
    </location>
    <ligand>
        <name>substrate</name>
    </ligand>
</feature>
<feature type="binding site" evidence="10">
    <location>
        <position position="21"/>
    </location>
    <ligand>
        <name>Mn(2+)</name>
        <dbReference type="ChEBI" id="CHEBI:29035"/>
        <label>1</label>
    </ligand>
</feature>
<evidence type="ECO:0000256" key="7">
    <source>
        <dbReference type="ARBA" id="ARBA00023098"/>
    </source>
</evidence>
<evidence type="ECO:0000256" key="4">
    <source>
        <dbReference type="ARBA" id="ARBA00022556"/>
    </source>
</evidence>
<dbReference type="Gene3D" id="3.60.21.10">
    <property type="match status" value="1"/>
</dbReference>
<name>A0A254TEA8_9BURK</name>
<dbReference type="PANTHER" id="PTHR34990">
    <property type="entry name" value="UDP-2,3-DIACYLGLUCOSAMINE HYDROLASE-RELATED"/>
    <property type="match status" value="1"/>
</dbReference>
<dbReference type="RefSeq" id="WP_088709779.1">
    <property type="nucleotide sequence ID" value="NZ_LSTO01000001.1"/>
</dbReference>
<keyword evidence="5 10" id="KW-0479">Metal-binding</keyword>
<evidence type="ECO:0000256" key="2">
    <source>
        <dbReference type="ARBA" id="ARBA00022516"/>
    </source>
</evidence>
<dbReference type="SUPFAM" id="SSF56300">
    <property type="entry name" value="Metallo-dependent phosphatases"/>
    <property type="match status" value="1"/>
</dbReference>
<feature type="binding site" evidence="10">
    <location>
        <position position="19"/>
    </location>
    <ligand>
        <name>Mn(2+)</name>
        <dbReference type="ChEBI" id="CHEBI:29035"/>
        <label>1</label>
    </ligand>
</feature>
<sequence length="268" mass="29543">MPAQNQEAQSETVALFVSDVHLHESLPRTTKAFLDFLSRPAKAAPRLYLLGDLFEYWAGDDDLEAPYHSSIARALRDVNEAGVAVFWVAGNRDFLVGREFAVKAGVTLLDDPHVEEIGGTRTVLAHGDAQCTDDHAYMTFRAQVRQPEWQAQFLAQPLSKRKALIEGMRTGSREAQKAKSYEIMDVNPAAITALFESTGASVMIHGHTHRPATHIAEDDGKIFVRHVLPDWDCDSGKPRGGWLALQANGGVKRYDVDGAEISAPILRN</sequence>
<dbReference type="NCBIfam" id="TIGR01854">
    <property type="entry name" value="lipid_A_lpxH"/>
    <property type="match status" value="1"/>
</dbReference>
<keyword evidence="4 10" id="KW-0441">Lipid A biosynthesis</keyword>
<feature type="binding site" evidence="10">
    <location>
        <position position="209"/>
    </location>
    <ligand>
        <name>Mn(2+)</name>
        <dbReference type="ChEBI" id="CHEBI:29035"/>
        <label>1</label>
    </ligand>
</feature>
<dbReference type="PANTHER" id="PTHR34990:SF1">
    <property type="entry name" value="UDP-2,3-DIACYLGLUCOSAMINE HYDROLASE"/>
    <property type="match status" value="1"/>
</dbReference>
<dbReference type="EMBL" id="LSTO01000001">
    <property type="protein sequence ID" value="OWW20865.1"/>
    <property type="molecule type" value="Genomic_DNA"/>
</dbReference>
<dbReference type="GO" id="GO:0005737">
    <property type="term" value="C:cytoplasm"/>
    <property type="evidence" value="ECO:0007669"/>
    <property type="project" value="InterPro"/>
</dbReference>
<dbReference type="InterPro" id="IPR029052">
    <property type="entry name" value="Metallo-depent_PP-like"/>
</dbReference>
<dbReference type="InterPro" id="IPR010138">
    <property type="entry name" value="UDP-diacylglucosamine_Hdrlase"/>
</dbReference>
<dbReference type="UniPathway" id="UPA00359">
    <property type="reaction ID" value="UER00480"/>
</dbReference>
<dbReference type="CDD" id="cd07398">
    <property type="entry name" value="MPP_YbbF-LpxH"/>
    <property type="match status" value="1"/>
</dbReference>
<feature type="binding site" evidence="10">
    <location>
        <position position="91"/>
    </location>
    <ligand>
        <name>Mn(2+)</name>
        <dbReference type="ChEBI" id="CHEBI:29035"/>
        <label>2</label>
    </ligand>
</feature>
<protein>
    <recommendedName>
        <fullName evidence="10">UDP-2,3-diacylglucosamine hydrolase</fullName>
        <ecNumber evidence="10">3.6.1.54</ecNumber>
    </recommendedName>
    <alternativeName>
        <fullName evidence="10">UDP-2,3-diacylglucosamine diphosphatase</fullName>
    </alternativeName>
</protein>
<dbReference type="HAMAP" id="MF_00575">
    <property type="entry name" value="LpxH"/>
    <property type="match status" value="1"/>
</dbReference>
<evidence type="ECO:0000256" key="1">
    <source>
        <dbReference type="ARBA" id="ARBA00022475"/>
    </source>
</evidence>
<comment type="function">
    <text evidence="10">Hydrolyzes the pyrophosphate bond of UDP-2,3-diacylglucosamine to yield 2,3-diacylglucosamine 1-phosphate (lipid X) and UMP by catalyzing the attack of water at the alpha-P atom. Involved in the biosynthesis of lipid A, a phosphorylated glycolipid that anchors the lipopolysaccharide to the outer membrane of the cell.</text>
</comment>
<feature type="binding site" evidence="10">
    <location>
        <position position="207"/>
    </location>
    <ligand>
        <name>Mn(2+)</name>
        <dbReference type="ChEBI" id="CHEBI:29035"/>
        <label>2</label>
    </ligand>
</feature>
<dbReference type="GO" id="GO:0019897">
    <property type="term" value="C:extrinsic component of plasma membrane"/>
    <property type="evidence" value="ECO:0007669"/>
    <property type="project" value="UniProtKB-UniRule"/>
</dbReference>
<keyword evidence="6 10" id="KW-0378">Hydrolase</keyword>
<evidence type="ECO:0000256" key="10">
    <source>
        <dbReference type="HAMAP-Rule" id="MF_00575"/>
    </source>
</evidence>
<keyword evidence="7 10" id="KW-0443">Lipid metabolism</keyword>
<feature type="binding site" evidence="10">
    <location>
        <position position="126"/>
    </location>
    <ligand>
        <name>Mn(2+)</name>
        <dbReference type="ChEBI" id="CHEBI:29035"/>
        <label>2</label>
    </ligand>
</feature>
<keyword evidence="2 10" id="KW-0444">Lipid biosynthesis</keyword>
<comment type="subcellular location">
    <subcellularLocation>
        <location evidence="10">Cell inner membrane</location>
        <topology evidence="10">Peripheral membrane protein</topology>
        <orientation evidence="10">Cytoplasmic side</orientation>
    </subcellularLocation>
</comment>
<reference evidence="12 13" key="1">
    <citation type="submission" date="2016-02" db="EMBL/GenBank/DDBJ databases">
        <authorList>
            <person name="Wen L."/>
            <person name="He K."/>
            <person name="Yang H."/>
        </authorList>
    </citation>
    <scope>NUCLEOTIDE SEQUENCE [LARGE SCALE GENOMIC DNA]</scope>
    <source>
        <strain evidence="12 13">TSA40</strain>
    </source>
</reference>
<dbReference type="Pfam" id="PF00149">
    <property type="entry name" value="Metallophos"/>
    <property type="match status" value="1"/>
</dbReference>
<evidence type="ECO:0000259" key="11">
    <source>
        <dbReference type="Pfam" id="PF00149"/>
    </source>
</evidence>
<feature type="domain" description="Calcineurin-like phosphoesterase" evidence="11">
    <location>
        <begin position="15"/>
        <end position="211"/>
    </location>
</feature>
<dbReference type="NCBIfam" id="NF003743">
    <property type="entry name" value="PRK05340.1"/>
    <property type="match status" value="1"/>
</dbReference>
<evidence type="ECO:0000256" key="5">
    <source>
        <dbReference type="ARBA" id="ARBA00022723"/>
    </source>
</evidence>
<dbReference type="AlphaFoldDB" id="A0A254TEA8"/>
<feature type="binding site" evidence="10">
    <location>
        <position position="134"/>
    </location>
    <ligand>
        <name>substrate</name>
    </ligand>
</feature>
<keyword evidence="1 10" id="KW-1003">Cell membrane</keyword>
<accession>A0A254TEA8</accession>
<evidence type="ECO:0000313" key="12">
    <source>
        <dbReference type="EMBL" id="OWW20865.1"/>
    </source>
</evidence>
<proteinExistence type="inferred from homology"/>
<comment type="cofactor">
    <cofactor evidence="10">
        <name>Mn(2+)</name>
        <dbReference type="ChEBI" id="CHEBI:29035"/>
    </cofactor>
    <text evidence="10">Binds 2 Mn(2+) ions per subunit in a binuclear metal center.</text>
</comment>